<dbReference type="Proteomes" id="UP000008064">
    <property type="component" value="Unassembled WGS sequence"/>
</dbReference>
<feature type="chain" id="PRO_5003381948" description="Nephrocystin 3-like N-terminal domain-containing protein" evidence="2">
    <location>
        <begin position="17"/>
        <end position="234"/>
    </location>
</feature>
<feature type="signal peptide" evidence="2">
    <location>
        <begin position="1"/>
        <end position="16"/>
    </location>
</feature>
<evidence type="ECO:0000256" key="1">
    <source>
        <dbReference type="ARBA" id="ARBA00022737"/>
    </source>
</evidence>
<dbReference type="InterPro" id="IPR056884">
    <property type="entry name" value="NPHP3-like_N"/>
</dbReference>
<dbReference type="PANTHER" id="PTHR10039">
    <property type="entry name" value="AMELOGENIN"/>
    <property type="match status" value="1"/>
</dbReference>
<evidence type="ECO:0000313" key="4">
    <source>
        <dbReference type="EMBL" id="EGO22759.1"/>
    </source>
</evidence>
<dbReference type="RefSeq" id="XP_007319999.1">
    <property type="nucleotide sequence ID" value="XM_007319937.1"/>
</dbReference>
<organism>
    <name type="scientific">Serpula lacrymans var. lacrymans (strain S7.9)</name>
    <name type="common">Dry rot fungus</name>
    <dbReference type="NCBI Taxonomy" id="578457"/>
    <lineage>
        <taxon>Eukaryota</taxon>
        <taxon>Fungi</taxon>
        <taxon>Dikarya</taxon>
        <taxon>Basidiomycota</taxon>
        <taxon>Agaricomycotina</taxon>
        <taxon>Agaricomycetes</taxon>
        <taxon>Agaricomycetidae</taxon>
        <taxon>Boletales</taxon>
        <taxon>Coniophorineae</taxon>
        <taxon>Serpulaceae</taxon>
        <taxon>Serpula</taxon>
    </lineage>
</organism>
<dbReference type="GeneID" id="18815205"/>
<dbReference type="OrthoDB" id="448455at2759"/>
<reference evidence="4" key="1">
    <citation type="submission" date="2011-04" db="EMBL/GenBank/DDBJ databases">
        <title>Evolution of plant cell wall degrading machinery underlies the functional diversity of forest fungi.</title>
        <authorList>
            <consortium name="US DOE Joint Genome Institute (JGI-PGF)"/>
            <person name="Eastwood D.C."/>
            <person name="Floudas D."/>
            <person name="Binder M."/>
            <person name="Majcherczyk A."/>
            <person name="Schneider P."/>
            <person name="Aerts A."/>
            <person name="Asiegbu F.O."/>
            <person name="Baker S.E."/>
            <person name="Barry K."/>
            <person name="Bendiksby M."/>
            <person name="Blumentritt M."/>
            <person name="Coutinho P.M."/>
            <person name="Cullen D."/>
            <person name="Cullen D."/>
            <person name="Gathman A."/>
            <person name="Goodell B."/>
            <person name="Henrissat B."/>
            <person name="Ihrmark K."/>
            <person name="Kauserud H."/>
            <person name="Kohler A."/>
            <person name="LaButti K."/>
            <person name="Lapidus A."/>
            <person name="Lavin J.L."/>
            <person name="Lee Y.-H."/>
            <person name="Lindquist E."/>
            <person name="Lilly W."/>
            <person name="Lucas S."/>
            <person name="Morin E."/>
            <person name="Murat C."/>
            <person name="Oguiza J.A."/>
            <person name="Park J."/>
            <person name="Pisabarro A.G."/>
            <person name="Riley R."/>
            <person name="Rosling A."/>
            <person name="Salamov A."/>
            <person name="Schmidt O."/>
            <person name="Schmutz J."/>
            <person name="Skrede I."/>
            <person name="Stenlid J."/>
            <person name="Wiebenga A."/>
            <person name="Xie X."/>
            <person name="Kues U."/>
            <person name="Hibbett D.S."/>
            <person name="Hoffmeister D."/>
            <person name="Hogberg N."/>
            <person name="Martin F."/>
            <person name="Grigoriev I.V."/>
            <person name="Watkinson S.C."/>
        </authorList>
    </citation>
    <scope>NUCLEOTIDE SEQUENCE</scope>
    <source>
        <strain evidence="4">S7.9</strain>
    </source>
</reference>
<keyword evidence="1" id="KW-0677">Repeat</keyword>
<sequence length="234" mass="26243">MTITVSLIWWRRLALSMLATAPSTKFTVSKSTSPEVSHTSTQSTKALGLTQLVTWLSPLNFRQTQNDIYANRQEWTCGWVFEEYKFKEWHQGNTKTLWCPGIPGSGKSVLASSMVKFLAEQHKTDGIAMSYIYCNYKDKARQAVSDLLANLLKQLVEGYISTFYSVKSSTTITNNISFSRVFVIVDVMDEVPEDGHVPYELLCRLNALGASLLVTSHDIAPIGDLLCDAQRMDI</sequence>
<name>F8P0S5_SERL9</name>
<evidence type="ECO:0000259" key="3">
    <source>
        <dbReference type="Pfam" id="PF24883"/>
    </source>
</evidence>
<accession>F8P0S5</accession>
<dbReference type="InterPro" id="IPR027417">
    <property type="entry name" value="P-loop_NTPase"/>
</dbReference>
<evidence type="ECO:0000256" key="2">
    <source>
        <dbReference type="SAM" id="SignalP"/>
    </source>
</evidence>
<feature type="domain" description="Nephrocystin 3-like N-terminal" evidence="3">
    <location>
        <begin position="76"/>
        <end position="157"/>
    </location>
</feature>
<dbReference type="Pfam" id="PF24883">
    <property type="entry name" value="NPHP3_N"/>
    <property type="match status" value="1"/>
</dbReference>
<dbReference type="Gene3D" id="3.40.50.300">
    <property type="entry name" value="P-loop containing nucleotide triphosphate hydrolases"/>
    <property type="match status" value="1"/>
</dbReference>
<protein>
    <recommendedName>
        <fullName evidence="3">Nephrocystin 3-like N-terminal domain-containing protein</fullName>
    </recommendedName>
</protein>
<proteinExistence type="predicted"/>
<dbReference type="KEGG" id="sla:SERLADRAFT_439524"/>
<dbReference type="SUPFAM" id="SSF52540">
    <property type="entry name" value="P-loop containing nucleoside triphosphate hydrolases"/>
    <property type="match status" value="1"/>
</dbReference>
<dbReference type="EMBL" id="GL945436">
    <property type="protein sequence ID" value="EGO22759.1"/>
    <property type="molecule type" value="Genomic_DNA"/>
</dbReference>
<dbReference type="PANTHER" id="PTHR10039:SF15">
    <property type="entry name" value="NACHT DOMAIN-CONTAINING PROTEIN"/>
    <property type="match status" value="1"/>
</dbReference>
<dbReference type="AlphaFoldDB" id="F8P0S5"/>
<gene>
    <name evidence="4" type="ORF">SERLADRAFT_439524</name>
</gene>
<keyword evidence="2" id="KW-0732">Signal</keyword>
<dbReference type="HOGENOM" id="CLU_000288_34_5_1"/>